<protein>
    <submittedName>
        <fullName evidence="4">HlyD family secretion protein</fullName>
    </submittedName>
</protein>
<dbReference type="PANTHER" id="PTHR13325">
    <property type="entry name" value="PROTEASE M50 MEMBRANE-BOUND TRANSCRIPTION FACTOR SITE 2 PROTEASE"/>
    <property type="match status" value="1"/>
</dbReference>
<comment type="caution">
    <text evidence="4">The sequence shown here is derived from an EMBL/GenBank/DDBJ whole genome shotgun (WGS) entry which is preliminary data.</text>
</comment>
<dbReference type="SUPFAM" id="SSF111369">
    <property type="entry name" value="HlyD-like secretion proteins"/>
    <property type="match status" value="1"/>
</dbReference>
<feature type="region of interest" description="Disordered" evidence="2">
    <location>
        <begin position="655"/>
        <end position="682"/>
    </location>
</feature>
<name>A0A5C6FHG1_9BACT</name>
<keyword evidence="3" id="KW-0812">Transmembrane</keyword>
<keyword evidence="3" id="KW-0472">Membrane</keyword>
<organism evidence="4 5">
    <name type="scientific">Rubripirellula tenax</name>
    <dbReference type="NCBI Taxonomy" id="2528015"/>
    <lineage>
        <taxon>Bacteria</taxon>
        <taxon>Pseudomonadati</taxon>
        <taxon>Planctomycetota</taxon>
        <taxon>Planctomycetia</taxon>
        <taxon>Pirellulales</taxon>
        <taxon>Pirellulaceae</taxon>
        <taxon>Rubripirellula</taxon>
    </lineage>
</organism>
<dbReference type="PANTHER" id="PTHR13325:SF3">
    <property type="entry name" value="MEMBRANE-BOUND TRANSCRIPTION FACTOR SITE-2 PROTEASE"/>
    <property type="match status" value="1"/>
</dbReference>
<dbReference type="GO" id="GO:0005737">
    <property type="term" value="C:cytoplasm"/>
    <property type="evidence" value="ECO:0007669"/>
    <property type="project" value="TreeGrafter"/>
</dbReference>
<dbReference type="EMBL" id="SJPW01000001">
    <property type="protein sequence ID" value="TWU59983.1"/>
    <property type="molecule type" value="Genomic_DNA"/>
</dbReference>
<sequence>MTDARTTQRSDEWNAETFELANLRLKLRNDLRWTLTQSGGEAIYVVEDPVASRFYQLGVSQYALVSVLDGSTPLQVAVSRVATRMNASAITMIEAAETCRWMLDNGLASAVDANGNSVDRVDRIRTARFKSAQAATLGNSNPLFLKWRWGTPSESFERACKHGRFLLHPLSIGLWVALLTFAGALITQSPAAIGDSLRGIMSTDTAVWLLIVFVGLKLVHEIGHAIACYAFGGRVREFGVVFILFVPVPYVDVTSCWGFVSKRRRMLVSAAGMMVEMAIAAVAAIAWTHCVDPVVRFHLFNIMLTGTLTTLLFNANFLMRFDGYYLLSDVLDLPNLAASASQAVRYVTSRFFLGKRLRLAPEIRGRFVVLFGYGVAAAIWRVVVCLGLAIAASNLLHGFGLILAIASLVLWWGVPAYRVAKVIGEASVAGARCRRHLLTRLMPLAVAVVVGAFFVPWPMGVTAPGVVMFANPNMVRAAADGFIVEMLVAEGESVEAGQRLAVLENVKLASRSKELFAKLEISRLRARRARLAGDIALAQAESATGDAIEDQLDEANEQISKLVLTAPASGTVVAMNSQSRFEQQRGRFLSEGTPLMQIVDVNKKEIVLAIAQTDFETFAGRVGETVRFVPTANLTQASATLRVVQPHADVVTDPRLTATGGGDLAVRPPAKSENNAEPSNEAELVQPHFAGRAELRLSGVDSLPAGSTGRIQADRYNHSIAEHVWVWVDGYLRRLSATT</sequence>
<feature type="transmembrane region" description="Helical" evidence="3">
    <location>
        <begin position="367"/>
        <end position="392"/>
    </location>
</feature>
<evidence type="ECO:0000256" key="2">
    <source>
        <dbReference type="SAM" id="MobiDB-lite"/>
    </source>
</evidence>
<dbReference type="GO" id="GO:0004222">
    <property type="term" value="F:metalloendopeptidase activity"/>
    <property type="evidence" value="ECO:0007669"/>
    <property type="project" value="InterPro"/>
</dbReference>
<dbReference type="RefSeq" id="WP_146453535.1">
    <property type="nucleotide sequence ID" value="NZ_SJPW01000001.1"/>
</dbReference>
<dbReference type="Gene3D" id="2.40.50.100">
    <property type="match status" value="1"/>
</dbReference>
<accession>A0A5C6FHG1</accession>
<dbReference type="GO" id="GO:0031293">
    <property type="term" value="P:membrane protein intracellular domain proteolysis"/>
    <property type="evidence" value="ECO:0007669"/>
    <property type="project" value="TreeGrafter"/>
</dbReference>
<evidence type="ECO:0000256" key="3">
    <source>
        <dbReference type="SAM" id="Phobius"/>
    </source>
</evidence>
<feature type="transmembrane region" description="Helical" evidence="3">
    <location>
        <begin position="238"/>
        <end position="260"/>
    </location>
</feature>
<keyword evidence="5" id="KW-1185">Reference proteome</keyword>
<dbReference type="Proteomes" id="UP000318288">
    <property type="component" value="Unassembled WGS sequence"/>
</dbReference>
<evidence type="ECO:0000256" key="1">
    <source>
        <dbReference type="SAM" id="Coils"/>
    </source>
</evidence>
<dbReference type="OrthoDB" id="9759690at2"/>
<gene>
    <name evidence="4" type="ORF">Poly51_02560</name>
</gene>
<dbReference type="InterPro" id="IPR001193">
    <property type="entry name" value="MBTPS2"/>
</dbReference>
<feature type="transmembrane region" description="Helical" evidence="3">
    <location>
        <begin position="398"/>
        <end position="420"/>
    </location>
</feature>
<proteinExistence type="predicted"/>
<dbReference type="AlphaFoldDB" id="A0A5C6FHG1"/>
<feature type="transmembrane region" description="Helical" evidence="3">
    <location>
        <begin position="441"/>
        <end position="459"/>
    </location>
</feature>
<feature type="transmembrane region" description="Helical" evidence="3">
    <location>
        <begin position="165"/>
        <end position="186"/>
    </location>
</feature>
<feature type="transmembrane region" description="Helical" evidence="3">
    <location>
        <begin position="299"/>
        <end position="318"/>
    </location>
</feature>
<keyword evidence="1" id="KW-0175">Coiled coil</keyword>
<feature type="compositionally biased region" description="Low complexity" evidence="2">
    <location>
        <begin position="672"/>
        <end position="682"/>
    </location>
</feature>
<keyword evidence="3" id="KW-1133">Transmembrane helix</keyword>
<evidence type="ECO:0000313" key="4">
    <source>
        <dbReference type="EMBL" id="TWU59983.1"/>
    </source>
</evidence>
<feature type="transmembrane region" description="Helical" evidence="3">
    <location>
        <begin position="266"/>
        <end position="287"/>
    </location>
</feature>
<dbReference type="GO" id="GO:0016020">
    <property type="term" value="C:membrane"/>
    <property type="evidence" value="ECO:0007669"/>
    <property type="project" value="InterPro"/>
</dbReference>
<reference evidence="4 5" key="1">
    <citation type="submission" date="2019-02" db="EMBL/GenBank/DDBJ databases">
        <title>Deep-cultivation of Planctomycetes and their phenomic and genomic characterization uncovers novel biology.</title>
        <authorList>
            <person name="Wiegand S."/>
            <person name="Jogler M."/>
            <person name="Boedeker C."/>
            <person name="Pinto D."/>
            <person name="Vollmers J."/>
            <person name="Rivas-Marin E."/>
            <person name="Kohn T."/>
            <person name="Peeters S.H."/>
            <person name="Heuer A."/>
            <person name="Rast P."/>
            <person name="Oberbeckmann S."/>
            <person name="Bunk B."/>
            <person name="Jeske O."/>
            <person name="Meyerdierks A."/>
            <person name="Storesund J.E."/>
            <person name="Kallscheuer N."/>
            <person name="Luecker S."/>
            <person name="Lage O.M."/>
            <person name="Pohl T."/>
            <person name="Merkel B.J."/>
            <person name="Hornburger P."/>
            <person name="Mueller R.-W."/>
            <person name="Bruemmer F."/>
            <person name="Labrenz M."/>
            <person name="Spormann A.M."/>
            <person name="Op Den Camp H."/>
            <person name="Overmann J."/>
            <person name="Amann R."/>
            <person name="Jetten M.S.M."/>
            <person name="Mascher T."/>
            <person name="Medema M.H."/>
            <person name="Devos D.P."/>
            <person name="Kaster A.-K."/>
            <person name="Ovreas L."/>
            <person name="Rohde M."/>
            <person name="Galperin M.Y."/>
            <person name="Jogler C."/>
        </authorList>
    </citation>
    <scope>NUCLEOTIDE SEQUENCE [LARGE SCALE GENOMIC DNA]</scope>
    <source>
        <strain evidence="4 5">Poly51</strain>
    </source>
</reference>
<evidence type="ECO:0000313" key="5">
    <source>
        <dbReference type="Proteomes" id="UP000318288"/>
    </source>
</evidence>
<feature type="coiled-coil region" evidence="1">
    <location>
        <begin position="521"/>
        <end position="558"/>
    </location>
</feature>